<dbReference type="InterPro" id="IPR036388">
    <property type="entry name" value="WH-like_DNA-bd_sf"/>
</dbReference>
<dbReference type="GO" id="GO:0003677">
    <property type="term" value="F:DNA binding"/>
    <property type="evidence" value="ECO:0007669"/>
    <property type="project" value="UniProtKB-KW"/>
</dbReference>
<dbReference type="PANTHER" id="PTHR33221">
    <property type="entry name" value="WINGED HELIX-TURN-HELIX TRANSCRIPTIONAL REGULATOR, RRF2 FAMILY"/>
    <property type="match status" value="1"/>
</dbReference>
<evidence type="ECO:0000313" key="2">
    <source>
        <dbReference type="EMBL" id="RUO40459.1"/>
    </source>
</evidence>
<dbReference type="AlphaFoldDB" id="A0A432X1N9"/>
<dbReference type="GO" id="GO:0005829">
    <property type="term" value="C:cytosol"/>
    <property type="evidence" value="ECO:0007669"/>
    <property type="project" value="TreeGrafter"/>
</dbReference>
<protein>
    <submittedName>
        <fullName evidence="2">Transcriptional regulator</fullName>
    </submittedName>
</protein>
<proteinExistence type="predicted"/>
<dbReference type="GO" id="GO:0003700">
    <property type="term" value="F:DNA-binding transcription factor activity"/>
    <property type="evidence" value="ECO:0007669"/>
    <property type="project" value="TreeGrafter"/>
</dbReference>
<evidence type="ECO:0000313" key="3">
    <source>
        <dbReference type="Proteomes" id="UP000286976"/>
    </source>
</evidence>
<dbReference type="Pfam" id="PF02082">
    <property type="entry name" value="Rrf2"/>
    <property type="match status" value="1"/>
</dbReference>
<evidence type="ECO:0000256" key="1">
    <source>
        <dbReference type="ARBA" id="ARBA00023125"/>
    </source>
</evidence>
<dbReference type="RefSeq" id="WP_126757335.1">
    <property type="nucleotide sequence ID" value="NZ_PIPQ01000003.1"/>
</dbReference>
<keyword evidence="1" id="KW-0238">DNA-binding</keyword>
<dbReference type="InterPro" id="IPR000944">
    <property type="entry name" value="Tscrpt_reg_Rrf2"/>
</dbReference>
<dbReference type="EMBL" id="PIPQ01000003">
    <property type="protein sequence ID" value="RUO40459.1"/>
    <property type="molecule type" value="Genomic_DNA"/>
</dbReference>
<dbReference type="InterPro" id="IPR036390">
    <property type="entry name" value="WH_DNA-bd_sf"/>
</dbReference>
<dbReference type="PANTHER" id="PTHR33221:SF4">
    <property type="entry name" value="HTH-TYPE TRANSCRIPTIONAL REPRESSOR NSRR"/>
    <property type="match status" value="1"/>
</dbReference>
<comment type="caution">
    <text evidence="2">The sequence shown here is derived from an EMBL/GenBank/DDBJ whole genome shotgun (WGS) entry which is preliminary data.</text>
</comment>
<dbReference type="Proteomes" id="UP000286976">
    <property type="component" value="Unassembled WGS sequence"/>
</dbReference>
<gene>
    <name evidence="2" type="ORF">CWE15_06790</name>
</gene>
<dbReference type="NCBIfam" id="TIGR00738">
    <property type="entry name" value="rrf2_super"/>
    <property type="match status" value="1"/>
</dbReference>
<dbReference type="PROSITE" id="PS51197">
    <property type="entry name" value="HTH_RRF2_2"/>
    <property type="match status" value="1"/>
</dbReference>
<dbReference type="SUPFAM" id="SSF46785">
    <property type="entry name" value="Winged helix' DNA-binding domain"/>
    <property type="match status" value="1"/>
</dbReference>
<dbReference type="Gene3D" id="1.10.10.10">
    <property type="entry name" value="Winged helix-like DNA-binding domain superfamily/Winged helix DNA-binding domain"/>
    <property type="match status" value="1"/>
</dbReference>
<reference evidence="2 3" key="1">
    <citation type="journal article" date="2011" name="Front. Microbiol.">
        <title>Genomic signatures of strain selection and enhancement in Bacillus atrophaeus var. globigii, a historical biowarfare simulant.</title>
        <authorList>
            <person name="Gibbons H.S."/>
            <person name="Broomall S.M."/>
            <person name="McNew L.A."/>
            <person name="Daligault H."/>
            <person name="Chapman C."/>
            <person name="Bruce D."/>
            <person name="Karavis M."/>
            <person name="Krepps M."/>
            <person name="McGregor P.A."/>
            <person name="Hong C."/>
            <person name="Park K.H."/>
            <person name="Akmal A."/>
            <person name="Feldman A."/>
            <person name="Lin J.S."/>
            <person name="Chang W.E."/>
            <person name="Higgs B.W."/>
            <person name="Demirev P."/>
            <person name="Lindquist J."/>
            <person name="Liem A."/>
            <person name="Fochler E."/>
            <person name="Read T.D."/>
            <person name="Tapia R."/>
            <person name="Johnson S."/>
            <person name="Bishop-Lilly K.A."/>
            <person name="Detter C."/>
            <person name="Han C."/>
            <person name="Sozhamannan S."/>
            <person name="Rosenzweig C.N."/>
            <person name="Skowronski E.W."/>
        </authorList>
    </citation>
    <scope>NUCLEOTIDE SEQUENCE [LARGE SCALE GENOMIC DNA]</scope>
    <source>
        <strain evidence="2 3">AIT1</strain>
    </source>
</reference>
<sequence>MQLKKYTDYGLRVLMYLGCQPKEHRANVRLICEVFNLSANHVNKVVHHLAKLELIATRRGKHGGFSLAKPIESIRLDYVVRQLEGDEEWIECRTPECVALPACKLNSIVGEGKALFYQHLSQFTVADLVADNKTELQQLFVVNLQA</sequence>
<organism evidence="2 3">
    <name type="scientific">Aliidiomarina taiwanensis</name>
    <dbReference type="NCBI Taxonomy" id="946228"/>
    <lineage>
        <taxon>Bacteria</taxon>
        <taxon>Pseudomonadati</taxon>
        <taxon>Pseudomonadota</taxon>
        <taxon>Gammaproteobacteria</taxon>
        <taxon>Alteromonadales</taxon>
        <taxon>Idiomarinaceae</taxon>
        <taxon>Aliidiomarina</taxon>
    </lineage>
</organism>
<keyword evidence="3" id="KW-1185">Reference proteome</keyword>
<accession>A0A432X1N9</accession>
<dbReference type="OrthoDB" id="9795923at2"/>
<name>A0A432X1N9_9GAMM</name>